<sequence length="289" mass="32285">MAHITILGAGITGLATASLISRSHKVTIVARNLPGDEPSIEWASPWAGALTVLGGIDSTRDKKMQLRSFSELWNMNARHPDSGIKRITLEDIFDDDRSEDDIWWKNFMPEILILGQFRFISSDRLPSGATMGVTYKTVVLNPSVFLPWLRKQLENSGVEFKRMDVESLSELKPLGHDILINATGVGSASLRDVRDQDMQMIRGQTIVVKHSYDKVMQRDDGKNYTYAIPRLDGTVILGGVRQHGRTLSIECTNAFLVCSLTIWTITKFSGTMLVCALQETPEFDLKESI</sequence>
<keyword evidence="8" id="KW-1185">Reference proteome</keyword>
<dbReference type="Gene3D" id="3.40.50.720">
    <property type="entry name" value="NAD(P)-binding Rossmann-like Domain"/>
    <property type="match status" value="1"/>
</dbReference>
<keyword evidence="4" id="KW-0274">FAD</keyword>
<reference evidence="7" key="1">
    <citation type="submission" date="2022-11" db="EMBL/GenBank/DDBJ databases">
        <authorList>
            <person name="Petersen C."/>
        </authorList>
    </citation>
    <scope>NUCLEOTIDE SEQUENCE</scope>
    <source>
        <strain evidence="7">IBT 30761</strain>
    </source>
</reference>
<proteinExistence type="inferred from homology"/>
<name>A0A9W9EQA4_9EURO</name>
<dbReference type="GO" id="GO:0071949">
    <property type="term" value="F:FAD binding"/>
    <property type="evidence" value="ECO:0007669"/>
    <property type="project" value="InterPro"/>
</dbReference>
<evidence type="ECO:0000256" key="5">
    <source>
        <dbReference type="ARBA" id="ARBA00023002"/>
    </source>
</evidence>
<dbReference type="InterPro" id="IPR006076">
    <property type="entry name" value="FAD-dep_OxRdtase"/>
</dbReference>
<evidence type="ECO:0000256" key="3">
    <source>
        <dbReference type="ARBA" id="ARBA00022630"/>
    </source>
</evidence>
<comment type="caution">
    <text evidence="7">The sequence shown here is derived from an EMBL/GenBank/DDBJ whole genome shotgun (WGS) entry which is preliminary data.</text>
</comment>
<dbReference type="GeneID" id="81362156"/>
<dbReference type="SUPFAM" id="SSF51971">
    <property type="entry name" value="Nucleotide-binding domain"/>
    <property type="match status" value="1"/>
</dbReference>
<dbReference type="PANTHER" id="PTHR11530:SF11">
    <property type="entry name" value="D-ASPARTATE OXIDASE"/>
    <property type="match status" value="1"/>
</dbReference>
<dbReference type="OrthoDB" id="2015447at2759"/>
<evidence type="ECO:0000256" key="2">
    <source>
        <dbReference type="ARBA" id="ARBA00006730"/>
    </source>
</evidence>
<dbReference type="GO" id="GO:0019478">
    <property type="term" value="P:D-amino acid catabolic process"/>
    <property type="evidence" value="ECO:0007669"/>
    <property type="project" value="TreeGrafter"/>
</dbReference>
<evidence type="ECO:0000256" key="4">
    <source>
        <dbReference type="ARBA" id="ARBA00022827"/>
    </source>
</evidence>
<gene>
    <name evidence="7" type="ORF">N7532_010686</name>
</gene>
<dbReference type="Pfam" id="PF01266">
    <property type="entry name" value="DAO"/>
    <property type="match status" value="1"/>
</dbReference>
<accession>A0A9W9EQA4</accession>
<dbReference type="GO" id="GO:0003884">
    <property type="term" value="F:D-amino-acid oxidase activity"/>
    <property type="evidence" value="ECO:0007669"/>
    <property type="project" value="InterPro"/>
</dbReference>
<evidence type="ECO:0000313" key="8">
    <source>
        <dbReference type="Proteomes" id="UP001149074"/>
    </source>
</evidence>
<protein>
    <recommendedName>
        <fullName evidence="6">FAD dependent oxidoreductase domain-containing protein</fullName>
    </recommendedName>
</protein>
<dbReference type="InterPro" id="IPR023209">
    <property type="entry name" value="DAO"/>
</dbReference>
<feature type="domain" description="FAD dependent oxidoreductase" evidence="6">
    <location>
        <begin position="4"/>
        <end position="241"/>
    </location>
</feature>
<evidence type="ECO:0000313" key="7">
    <source>
        <dbReference type="EMBL" id="KAJ5085915.1"/>
    </source>
</evidence>
<dbReference type="PANTHER" id="PTHR11530">
    <property type="entry name" value="D-AMINO ACID OXIDASE"/>
    <property type="match status" value="1"/>
</dbReference>
<keyword evidence="5" id="KW-0560">Oxidoreductase</keyword>
<dbReference type="RefSeq" id="XP_056470593.1">
    <property type="nucleotide sequence ID" value="XM_056623177.1"/>
</dbReference>
<dbReference type="GO" id="GO:0005737">
    <property type="term" value="C:cytoplasm"/>
    <property type="evidence" value="ECO:0007669"/>
    <property type="project" value="TreeGrafter"/>
</dbReference>
<evidence type="ECO:0000256" key="1">
    <source>
        <dbReference type="ARBA" id="ARBA00001974"/>
    </source>
</evidence>
<keyword evidence="3" id="KW-0285">Flavoprotein</keyword>
<dbReference type="EMBL" id="JAPQKI010000010">
    <property type="protein sequence ID" value="KAJ5085915.1"/>
    <property type="molecule type" value="Genomic_DNA"/>
</dbReference>
<reference evidence="7" key="2">
    <citation type="journal article" date="2023" name="IMA Fungus">
        <title>Comparative genomic study of the Penicillium genus elucidates a diverse pangenome and 15 lateral gene transfer events.</title>
        <authorList>
            <person name="Petersen C."/>
            <person name="Sorensen T."/>
            <person name="Nielsen M.R."/>
            <person name="Sondergaard T.E."/>
            <person name="Sorensen J.L."/>
            <person name="Fitzpatrick D.A."/>
            <person name="Frisvad J.C."/>
            <person name="Nielsen K.L."/>
        </authorList>
    </citation>
    <scope>NUCLEOTIDE SEQUENCE</scope>
    <source>
        <strain evidence="7">IBT 30761</strain>
    </source>
</reference>
<comment type="similarity">
    <text evidence="2">Belongs to the DAMOX/DASOX family.</text>
</comment>
<comment type="cofactor">
    <cofactor evidence="1">
        <name>FAD</name>
        <dbReference type="ChEBI" id="CHEBI:57692"/>
    </cofactor>
</comment>
<dbReference type="Gene3D" id="3.30.9.10">
    <property type="entry name" value="D-Amino Acid Oxidase, subunit A, domain 2"/>
    <property type="match status" value="1"/>
</dbReference>
<dbReference type="Proteomes" id="UP001149074">
    <property type="component" value="Unassembled WGS sequence"/>
</dbReference>
<evidence type="ECO:0000259" key="6">
    <source>
        <dbReference type="Pfam" id="PF01266"/>
    </source>
</evidence>
<organism evidence="7 8">
    <name type="scientific">Penicillium argentinense</name>
    <dbReference type="NCBI Taxonomy" id="1131581"/>
    <lineage>
        <taxon>Eukaryota</taxon>
        <taxon>Fungi</taxon>
        <taxon>Dikarya</taxon>
        <taxon>Ascomycota</taxon>
        <taxon>Pezizomycotina</taxon>
        <taxon>Eurotiomycetes</taxon>
        <taxon>Eurotiomycetidae</taxon>
        <taxon>Eurotiales</taxon>
        <taxon>Aspergillaceae</taxon>
        <taxon>Penicillium</taxon>
    </lineage>
</organism>
<dbReference type="AlphaFoldDB" id="A0A9W9EQA4"/>